<accession>T1A0Y1</accession>
<proteinExistence type="predicted"/>
<comment type="caution">
    <text evidence="1">The sequence shown here is derived from an EMBL/GenBank/DDBJ whole genome shotgun (WGS) entry which is preliminary data.</text>
</comment>
<name>T1A0Y1_9ZZZZ</name>
<evidence type="ECO:0000313" key="1">
    <source>
        <dbReference type="EMBL" id="EQD35485.1"/>
    </source>
</evidence>
<protein>
    <submittedName>
        <fullName evidence="1">Uncharacterized protein</fullName>
    </submittedName>
</protein>
<sequence length="89" mass="10157">GEHFEESRFFRDTFTSKGAGGAVKREFSLRMLRWEDHSAVLNNRKCDDLFIIGEPSCDSLNTVDVNVEHLAVTSLREVKYVMGVSNVYE</sequence>
<reference evidence="1" key="2">
    <citation type="journal article" date="2014" name="ISME J.">
        <title>Microbial stratification in low pH oxic and suboxic macroscopic growths along an acid mine drainage.</title>
        <authorList>
            <person name="Mendez-Garcia C."/>
            <person name="Mesa V."/>
            <person name="Sprenger R.R."/>
            <person name="Richter M."/>
            <person name="Diez M.S."/>
            <person name="Solano J."/>
            <person name="Bargiela R."/>
            <person name="Golyshina O.V."/>
            <person name="Manteca A."/>
            <person name="Ramos J.L."/>
            <person name="Gallego J.R."/>
            <person name="Llorente I."/>
            <person name="Martins Dos Santos V.A."/>
            <person name="Jensen O.N."/>
            <person name="Pelaez A.I."/>
            <person name="Sanchez J."/>
            <person name="Ferrer M."/>
        </authorList>
    </citation>
    <scope>NUCLEOTIDE SEQUENCE</scope>
</reference>
<organism evidence="1">
    <name type="scientific">mine drainage metagenome</name>
    <dbReference type="NCBI Taxonomy" id="410659"/>
    <lineage>
        <taxon>unclassified sequences</taxon>
        <taxon>metagenomes</taxon>
        <taxon>ecological metagenomes</taxon>
    </lineage>
</organism>
<dbReference type="AlphaFoldDB" id="T1A0Y1"/>
<reference evidence="1" key="1">
    <citation type="submission" date="2013-08" db="EMBL/GenBank/DDBJ databases">
        <authorList>
            <person name="Mendez C."/>
            <person name="Richter M."/>
            <person name="Ferrer M."/>
            <person name="Sanchez J."/>
        </authorList>
    </citation>
    <scope>NUCLEOTIDE SEQUENCE</scope>
</reference>
<gene>
    <name evidence="1" type="ORF">B1A_18262</name>
</gene>
<feature type="non-terminal residue" evidence="1">
    <location>
        <position position="1"/>
    </location>
</feature>
<dbReference type="EMBL" id="AUZX01013468">
    <property type="protein sequence ID" value="EQD35485.1"/>
    <property type="molecule type" value="Genomic_DNA"/>
</dbReference>